<dbReference type="GO" id="GO:0005829">
    <property type="term" value="C:cytosol"/>
    <property type="evidence" value="ECO:0007669"/>
    <property type="project" value="UniProtKB-ARBA"/>
</dbReference>
<evidence type="ECO:0000313" key="5">
    <source>
        <dbReference type="EMBL" id="TCS73799.1"/>
    </source>
</evidence>
<dbReference type="CDD" id="cd02933">
    <property type="entry name" value="OYE_like_FMN"/>
    <property type="match status" value="1"/>
</dbReference>
<name>A0A4R3K0N1_9PROT</name>
<accession>A0A4R3K0N1</accession>
<evidence type="ECO:0000313" key="6">
    <source>
        <dbReference type="Proteomes" id="UP000295135"/>
    </source>
</evidence>
<protein>
    <submittedName>
        <fullName evidence="5">N-ethylmaleimide reductase</fullName>
    </submittedName>
</protein>
<dbReference type="Proteomes" id="UP000295135">
    <property type="component" value="Unassembled WGS sequence"/>
</dbReference>
<reference evidence="5 6" key="1">
    <citation type="submission" date="2019-03" db="EMBL/GenBank/DDBJ databases">
        <title>Genomic Encyclopedia of Type Strains, Phase IV (KMG-IV): sequencing the most valuable type-strain genomes for metagenomic binning, comparative biology and taxonomic classification.</title>
        <authorList>
            <person name="Goeker M."/>
        </authorList>
    </citation>
    <scope>NUCLEOTIDE SEQUENCE [LARGE SCALE GENOMIC DNA]</scope>
    <source>
        <strain evidence="5 6">DSM 103923</strain>
    </source>
</reference>
<dbReference type="PANTHER" id="PTHR22893">
    <property type="entry name" value="NADH OXIDOREDUCTASE-RELATED"/>
    <property type="match status" value="1"/>
</dbReference>
<evidence type="ECO:0000256" key="3">
    <source>
        <dbReference type="ARBA" id="ARBA00023002"/>
    </source>
</evidence>
<feature type="domain" description="NADH:flavin oxidoreductase/NADH oxidase N-terminal" evidence="4">
    <location>
        <begin position="6"/>
        <end position="337"/>
    </location>
</feature>
<comment type="caution">
    <text evidence="5">The sequence shown here is derived from an EMBL/GenBank/DDBJ whole genome shotgun (WGS) entry which is preliminary data.</text>
</comment>
<gene>
    <name evidence="5" type="ORF">EDC61_10121</name>
</gene>
<dbReference type="AlphaFoldDB" id="A0A4R3K0N1"/>
<dbReference type="Gene3D" id="3.20.20.70">
    <property type="entry name" value="Aldolase class I"/>
    <property type="match status" value="1"/>
</dbReference>
<sequence>MTVANLLSPLQLGPTLLKNRLVMAPLTRCRAQRDGMPTPIMAEYYGQRASAGLIISEATAVTAMGVGYPFTPGIWSEAQVTAWRPITEAVHQKGGRIFLQLWHVGRISHPSLLPAGATPVAPSAIAPAGEVYTYDGPHPYVTPRALEIDELPGIVEEYRQAARNALAAGFDGVEVHGANGYLLDQFLRDGSNRRTDAYGGSIDNRARLLMEVLEAVCAVWGSDRVGVRLSPIQPFNDMRDSNPEATFSRVVELLNPLKLAYLHITELGKDAPGAAGPLFDVKKLRRLWQGIYMTNHGYDPASADAALAKGEADLVAFGALYIANPDLAERVAGKAPLNAPDPATFYTGGPKGYTDYPFMK</sequence>
<dbReference type="InterPro" id="IPR013785">
    <property type="entry name" value="Aldolase_TIM"/>
</dbReference>
<dbReference type="GO" id="GO:0016628">
    <property type="term" value="F:oxidoreductase activity, acting on the CH-CH group of donors, NAD or NADP as acceptor"/>
    <property type="evidence" value="ECO:0007669"/>
    <property type="project" value="UniProtKB-ARBA"/>
</dbReference>
<comment type="similarity">
    <text evidence="2">Belongs to the NADH:flavin oxidoreductase/NADH oxidase family.</text>
</comment>
<evidence type="ECO:0000256" key="1">
    <source>
        <dbReference type="ARBA" id="ARBA00001917"/>
    </source>
</evidence>
<keyword evidence="6" id="KW-1185">Reference proteome</keyword>
<comment type="cofactor">
    <cofactor evidence="1">
        <name>FMN</name>
        <dbReference type="ChEBI" id="CHEBI:58210"/>
    </cofactor>
</comment>
<keyword evidence="3" id="KW-0560">Oxidoreductase</keyword>
<dbReference type="Pfam" id="PF00724">
    <property type="entry name" value="Oxidored_FMN"/>
    <property type="match status" value="1"/>
</dbReference>
<dbReference type="InterPro" id="IPR045247">
    <property type="entry name" value="Oye-like"/>
</dbReference>
<dbReference type="InterPro" id="IPR001155">
    <property type="entry name" value="OxRdtase_FMN_N"/>
</dbReference>
<dbReference type="FunFam" id="3.20.20.70:FF:000059">
    <property type="entry name" value="N-ethylmaleimide reductase, FMN-linked"/>
    <property type="match status" value="1"/>
</dbReference>
<evidence type="ECO:0000256" key="2">
    <source>
        <dbReference type="ARBA" id="ARBA00005979"/>
    </source>
</evidence>
<dbReference type="SUPFAM" id="SSF51395">
    <property type="entry name" value="FMN-linked oxidoreductases"/>
    <property type="match status" value="1"/>
</dbReference>
<dbReference type="RefSeq" id="WP_126459948.1">
    <property type="nucleotide sequence ID" value="NZ_AP018721.1"/>
</dbReference>
<proteinExistence type="inferred from homology"/>
<evidence type="ECO:0000259" key="4">
    <source>
        <dbReference type="Pfam" id="PF00724"/>
    </source>
</evidence>
<dbReference type="OrthoDB" id="8985337at2"/>
<dbReference type="PANTHER" id="PTHR22893:SF98">
    <property type="entry name" value="OXIDOREDUCTASE"/>
    <property type="match status" value="1"/>
</dbReference>
<dbReference type="EMBL" id="SLZY01000001">
    <property type="protein sequence ID" value="TCS73799.1"/>
    <property type="molecule type" value="Genomic_DNA"/>
</dbReference>
<organism evidence="5 6">
    <name type="scientific">Sulfuritortus calidifontis</name>
    <dbReference type="NCBI Taxonomy" id="1914471"/>
    <lineage>
        <taxon>Bacteria</taxon>
        <taxon>Pseudomonadati</taxon>
        <taxon>Pseudomonadota</taxon>
        <taxon>Betaproteobacteria</taxon>
        <taxon>Nitrosomonadales</taxon>
        <taxon>Thiobacillaceae</taxon>
        <taxon>Sulfuritortus</taxon>
    </lineage>
</organism>
<dbReference type="GO" id="GO:0010181">
    <property type="term" value="F:FMN binding"/>
    <property type="evidence" value="ECO:0007669"/>
    <property type="project" value="InterPro"/>
</dbReference>